<keyword evidence="1" id="KW-0472">Membrane</keyword>
<comment type="caution">
    <text evidence="2">The sequence shown here is derived from an EMBL/GenBank/DDBJ whole genome shotgun (WGS) entry which is preliminary data.</text>
</comment>
<organism evidence="2 3">
    <name type="scientific">Gaetbulibacter aestuarii</name>
    <dbReference type="NCBI Taxonomy" id="1502358"/>
    <lineage>
        <taxon>Bacteria</taxon>
        <taxon>Pseudomonadati</taxon>
        <taxon>Bacteroidota</taxon>
        <taxon>Flavobacteriia</taxon>
        <taxon>Flavobacteriales</taxon>
        <taxon>Flavobacteriaceae</taxon>
        <taxon>Gaetbulibacter</taxon>
    </lineage>
</organism>
<name>A0ABW7MVN7_9FLAO</name>
<evidence type="ECO:0000313" key="2">
    <source>
        <dbReference type="EMBL" id="MFH6770735.1"/>
    </source>
</evidence>
<sequence length="242" mass="28457">MIKIFRNIRQKLLKENKTIGYLKYAIGEIILVVIGILIALQINNWNEKRKDTLKEKSVLAAIHEEFLQNRKQLDSVISYHKKSFHACEKLIKLFPIDIEKDNLDSISSYLNKVFYTWTFNPSQGSVNSIISTSSFDIIRNKELRDLLISWPDMVADFQENEIQARQTIYNEFDPFFSKNLDYNFNFKDKRNHLEALSSLEFEYLIRLRYDNLNDVVGKSGSFPIVTKSLDDIIRLSQNFKDL</sequence>
<dbReference type="InterPro" id="IPR045749">
    <property type="entry name" value="DUF6090"/>
</dbReference>
<protein>
    <submittedName>
        <fullName evidence="2">DUF6090 family protein</fullName>
    </submittedName>
</protein>
<dbReference type="Proteomes" id="UP001610100">
    <property type="component" value="Unassembled WGS sequence"/>
</dbReference>
<keyword evidence="1" id="KW-0812">Transmembrane</keyword>
<feature type="transmembrane region" description="Helical" evidence="1">
    <location>
        <begin position="21"/>
        <end position="42"/>
    </location>
</feature>
<proteinExistence type="predicted"/>
<dbReference type="Pfam" id="PF19578">
    <property type="entry name" value="DUF6090"/>
    <property type="match status" value="1"/>
</dbReference>
<dbReference type="RefSeq" id="WP_344739220.1">
    <property type="nucleotide sequence ID" value="NZ_BAABAY010000001.1"/>
</dbReference>
<keyword evidence="1" id="KW-1133">Transmembrane helix</keyword>
<evidence type="ECO:0000313" key="3">
    <source>
        <dbReference type="Proteomes" id="UP001610100"/>
    </source>
</evidence>
<accession>A0ABW7MVN7</accession>
<evidence type="ECO:0000256" key="1">
    <source>
        <dbReference type="SAM" id="Phobius"/>
    </source>
</evidence>
<keyword evidence="3" id="KW-1185">Reference proteome</keyword>
<reference evidence="2 3" key="1">
    <citation type="submission" date="2024-02" db="EMBL/GenBank/DDBJ databases">
        <title>A Gaetbulibacter species isolated from tidal flats and genomic insights of their niches.</title>
        <authorList>
            <person name="Ye Y."/>
        </authorList>
    </citation>
    <scope>NUCLEOTIDE SEQUENCE [LARGE SCALE GENOMIC DNA]</scope>
    <source>
        <strain evidence="2 3">KYW382</strain>
    </source>
</reference>
<gene>
    <name evidence="2" type="ORF">V8G58_02225</name>
</gene>
<dbReference type="EMBL" id="JBAWKB010000001">
    <property type="protein sequence ID" value="MFH6770735.1"/>
    <property type="molecule type" value="Genomic_DNA"/>
</dbReference>